<dbReference type="AlphaFoldDB" id="A0A7Z0EN46"/>
<comment type="caution">
    <text evidence="1">The sequence shown here is derived from an EMBL/GenBank/DDBJ whole genome shotgun (WGS) entry which is preliminary data.</text>
</comment>
<sequence>MSTTAVLEPTGPNASLRAIGWLDRLLSTPVDTTVERIGLLRDLAGYEERPDPRDARSTEAFLLTMRRYLVWAGDWSYLELEYLCGGAVKAATFQEVLEGTELPKYVFLMAFVTACAGEDEGERRRWVDAWRGLRRSP</sequence>
<dbReference type="EMBL" id="JACCFS010000001">
    <property type="protein sequence ID" value="NYJ35111.1"/>
    <property type="molecule type" value="Genomic_DNA"/>
</dbReference>
<evidence type="ECO:0000313" key="2">
    <source>
        <dbReference type="Proteomes" id="UP000572051"/>
    </source>
</evidence>
<evidence type="ECO:0000313" key="1">
    <source>
        <dbReference type="EMBL" id="NYJ35111.1"/>
    </source>
</evidence>
<accession>A0A7Z0EN46</accession>
<name>A0A7Z0EN46_9ACTN</name>
<organism evidence="1 2">
    <name type="scientific">Nocardiopsis aegyptia</name>
    <dbReference type="NCBI Taxonomy" id="220378"/>
    <lineage>
        <taxon>Bacteria</taxon>
        <taxon>Bacillati</taxon>
        <taxon>Actinomycetota</taxon>
        <taxon>Actinomycetes</taxon>
        <taxon>Streptosporangiales</taxon>
        <taxon>Nocardiopsidaceae</taxon>
        <taxon>Nocardiopsis</taxon>
    </lineage>
</organism>
<protein>
    <submittedName>
        <fullName evidence="1">Uncharacterized protein</fullName>
    </submittedName>
</protein>
<dbReference type="RefSeq" id="WP_179824094.1">
    <property type="nucleotide sequence ID" value="NZ_JACCFS010000001.1"/>
</dbReference>
<proteinExistence type="predicted"/>
<reference evidence="1 2" key="1">
    <citation type="submission" date="2020-07" db="EMBL/GenBank/DDBJ databases">
        <title>Sequencing the genomes of 1000 actinobacteria strains.</title>
        <authorList>
            <person name="Klenk H.-P."/>
        </authorList>
    </citation>
    <scope>NUCLEOTIDE SEQUENCE [LARGE SCALE GENOMIC DNA]</scope>
    <source>
        <strain evidence="1 2">DSM 44442</strain>
    </source>
</reference>
<dbReference type="Proteomes" id="UP000572051">
    <property type="component" value="Unassembled WGS sequence"/>
</dbReference>
<keyword evidence="2" id="KW-1185">Reference proteome</keyword>
<gene>
    <name evidence="1" type="ORF">HNR10_002992</name>
</gene>